<dbReference type="RefSeq" id="WP_330196594.1">
    <property type="nucleotide sequence ID" value="NZ_JAZDRO010000004.1"/>
</dbReference>
<dbReference type="InterPro" id="IPR014985">
    <property type="entry name" value="WbqC"/>
</dbReference>
<evidence type="ECO:0000313" key="2">
    <source>
        <dbReference type="Proteomes" id="UP001310692"/>
    </source>
</evidence>
<keyword evidence="2" id="KW-1185">Reference proteome</keyword>
<comment type="caution">
    <text evidence="1">The sequence shown here is derived from an EMBL/GenBank/DDBJ whole genome shotgun (WGS) entry which is preliminary data.</text>
</comment>
<organism evidence="1 2">
    <name type="scientific">Hyphobacterium marinum</name>
    <dbReference type="NCBI Taxonomy" id="3116574"/>
    <lineage>
        <taxon>Bacteria</taxon>
        <taxon>Pseudomonadati</taxon>
        <taxon>Pseudomonadota</taxon>
        <taxon>Alphaproteobacteria</taxon>
        <taxon>Maricaulales</taxon>
        <taxon>Maricaulaceae</taxon>
        <taxon>Hyphobacterium</taxon>
    </lineage>
</organism>
<name>A0ABU7LZT0_9PROT</name>
<gene>
    <name evidence="1" type="ORF">V0U35_10115</name>
</gene>
<evidence type="ECO:0000313" key="1">
    <source>
        <dbReference type="EMBL" id="MEE2567035.1"/>
    </source>
</evidence>
<reference evidence="1 2" key="1">
    <citation type="submission" date="2024-01" db="EMBL/GenBank/DDBJ databases">
        <title>Hyphobacterium bacterium isolated from marine sediment.</title>
        <authorList>
            <person name="Zhao S."/>
        </authorList>
    </citation>
    <scope>NUCLEOTIDE SEQUENCE [LARGE SCALE GENOMIC DNA]</scope>
    <source>
        <strain evidence="1 2">Y60-23</strain>
    </source>
</reference>
<accession>A0ABU7LZT0</accession>
<dbReference type="Proteomes" id="UP001310692">
    <property type="component" value="Unassembled WGS sequence"/>
</dbReference>
<dbReference type="EMBL" id="JAZDRO010000004">
    <property type="protein sequence ID" value="MEE2567035.1"/>
    <property type="molecule type" value="Genomic_DNA"/>
</dbReference>
<protein>
    <submittedName>
        <fullName evidence="1">WbqC family protein</fullName>
    </submittedName>
</protein>
<dbReference type="Pfam" id="PF08889">
    <property type="entry name" value="WbqC"/>
    <property type="match status" value="1"/>
</dbReference>
<sequence>MSAVPAAQAAGKTVAIMQPTFLPWIGYFALIDRVDLFVFLDDVQFDKRSWQQRNRILTAQGPLWLTVPVLTKGRRDQTIAEVQISPDPKFPASLLRTVESAYGKAPHFSRVFPDFAAILESHDGQLCTLNLALINWLASAFGIETPVVRSSGTPVASAKADRLAELCLAHGATRYLSPPGSKAYLDESNAFAQAGIDLAYFEYEHPTYGQSDKAFQPYMSALDLLLHAGPDSLAILRSGVKT</sequence>
<proteinExistence type="predicted"/>